<feature type="coiled-coil region" evidence="4">
    <location>
        <begin position="319"/>
        <end position="388"/>
    </location>
</feature>
<dbReference type="SUPFAM" id="SSF75712">
    <property type="entry name" value="Rad50 coiled-coil Zn hook"/>
    <property type="match status" value="1"/>
</dbReference>
<reference evidence="5 6" key="1">
    <citation type="submission" date="2020-08" db="EMBL/GenBank/DDBJ databases">
        <title>Genomic Encyclopedia of Type Strains, Phase III (KMG-III): the genomes of soil and plant-associated and newly described type strains.</title>
        <authorList>
            <person name="Whitman W."/>
        </authorList>
    </citation>
    <scope>NUCLEOTIDE SEQUENCE [LARGE SCALE GENOMIC DNA]</scope>
    <source>
        <strain evidence="5 6">CECT 5831</strain>
    </source>
</reference>
<dbReference type="Proteomes" id="UP000517523">
    <property type="component" value="Unassembled WGS sequence"/>
</dbReference>
<dbReference type="PANTHER" id="PTHR32114">
    <property type="entry name" value="ABC TRANSPORTER ABCH.3"/>
    <property type="match status" value="1"/>
</dbReference>
<proteinExistence type="inferred from homology"/>
<gene>
    <name evidence="5" type="ORF">FHS19_006884</name>
</gene>
<comment type="similarity">
    <text evidence="1">Belongs to the SMC family. SbcC subfamily.</text>
</comment>
<dbReference type="RefSeq" id="WP_183587741.1">
    <property type="nucleotide sequence ID" value="NZ_JACHXJ010000012.1"/>
</dbReference>
<comment type="caution">
    <text evidence="5">The sequence shown here is derived from an EMBL/GenBank/DDBJ whole genome shotgun (WGS) entry which is preliminary data.</text>
</comment>
<dbReference type="PANTHER" id="PTHR32114:SF2">
    <property type="entry name" value="ABC TRANSPORTER ABCH.3"/>
    <property type="match status" value="1"/>
</dbReference>
<comment type="subunit">
    <text evidence="2">Heterodimer of SbcC and SbcD.</text>
</comment>
<evidence type="ECO:0000313" key="5">
    <source>
        <dbReference type="EMBL" id="MBB3132157.1"/>
    </source>
</evidence>
<evidence type="ECO:0000256" key="4">
    <source>
        <dbReference type="SAM" id="Coils"/>
    </source>
</evidence>
<dbReference type="SUPFAM" id="SSF52540">
    <property type="entry name" value="P-loop containing nucleoside triphosphate hydrolases"/>
    <property type="match status" value="1"/>
</dbReference>
<evidence type="ECO:0000256" key="1">
    <source>
        <dbReference type="ARBA" id="ARBA00006930"/>
    </source>
</evidence>
<keyword evidence="4" id="KW-0175">Coiled coil</keyword>
<name>A0A839U5Q4_9BACL</name>
<organism evidence="5 6">
    <name type="scientific">Paenibacillus rhizosphaerae</name>
    <dbReference type="NCBI Taxonomy" id="297318"/>
    <lineage>
        <taxon>Bacteria</taxon>
        <taxon>Bacillati</taxon>
        <taxon>Bacillota</taxon>
        <taxon>Bacilli</taxon>
        <taxon>Bacillales</taxon>
        <taxon>Paenibacillaceae</taxon>
        <taxon>Paenibacillus</taxon>
    </lineage>
</organism>
<dbReference type="AlphaFoldDB" id="A0A839U5Q4"/>
<dbReference type="InterPro" id="IPR027417">
    <property type="entry name" value="P-loop_NTPase"/>
</dbReference>
<evidence type="ECO:0000256" key="2">
    <source>
        <dbReference type="ARBA" id="ARBA00011322"/>
    </source>
</evidence>
<accession>A0A839U5Q4</accession>
<sequence>MANHVRFIQWEGINFAGLRSEIVKYGDVTKLSGKNGEGKSSIGTGPVWTLWGCDLFGKTHNPSPTNYEYDVVRAILTLSVDGEEMTFERGIDGGDTVYLVDGTPKSATKFKEAVAALFDKEDFLALYNPGFFFTQHWTKQREQILKYTVPPAKAEVFKEMSRTSPDQKTKDIGLNPAASKLDELTKKKSLDDLKDTFSKDKTQLEKQHIAAQSRTRTLQEQLDRLSDTGDNLEALRLEHAALLDRIKVIEQGTEAARETNRKRSFLSAQIEAVRTQVKAAADRYMLVYNEPIDDSCPACKRPLDDEAVKAVTDSKEKRKEQLRGEHAEIVAKRKQLEAELAALEPVDIDDEQLELQGLESNRRELEERIRISKERQRLQEEVAAAKQSEVDIHTRLKESIFILDAIKAYRAKEAEIQAGKVQSLFTSLSIRLFDYVKSSNEYTPAFSIQMDGKDYAALSVGEKITAGLELIEVLHKQSGLIAPTFIDGIGEYTGNIAVYDQVITARAVKGQRLKIETEVAVR</sequence>
<dbReference type="Gene3D" id="3.40.50.300">
    <property type="entry name" value="P-loop containing nucleotide triphosphate hydrolases"/>
    <property type="match status" value="1"/>
</dbReference>
<evidence type="ECO:0000256" key="3">
    <source>
        <dbReference type="ARBA" id="ARBA00013368"/>
    </source>
</evidence>
<evidence type="ECO:0000313" key="6">
    <source>
        <dbReference type="Proteomes" id="UP000517523"/>
    </source>
</evidence>
<protein>
    <recommendedName>
        <fullName evidence="3">Nuclease SbcCD subunit C</fullName>
    </recommendedName>
</protein>
<dbReference type="EMBL" id="JACHXJ010000012">
    <property type="protein sequence ID" value="MBB3132157.1"/>
    <property type="molecule type" value="Genomic_DNA"/>
</dbReference>